<gene>
    <name evidence="2" type="ORF">VK70_18290</name>
</gene>
<feature type="compositionally biased region" description="Polar residues" evidence="1">
    <location>
        <begin position="49"/>
        <end position="64"/>
    </location>
</feature>
<dbReference type="PATRIC" id="fig|1333534.5.peg.4039"/>
<reference evidence="2 3" key="1">
    <citation type="submission" date="2015-03" db="EMBL/GenBank/DDBJ databases">
        <authorList>
            <person name="Abdul Halim M."/>
        </authorList>
    </citation>
    <scope>NUCLEOTIDE SEQUENCE [LARGE SCALE GENOMIC DNA]</scope>
    <source>
        <strain evidence="2 3">ATCC 35681</strain>
    </source>
</reference>
<feature type="compositionally biased region" description="Basic residues" evidence="1">
    <location>
        <begin position="1"/>
        <end position="10"/>
    </location>
</feature>
<evidence type="ECO:0000256" key="1">
    <source>
        <dbReference type="SAM" id="MobiDB-lite"/>
    </source>
</evidence>
<organism evidence="2 3">
    <name type="scientific">Paenibacillus durus ATCC 35681</name>
    <dbReference type="NCBI Taxonomy" id="1333534"/>
    <lineage>
        <taxon>Bacteria</taxon>
        <taxon>Bacillati</taxon>
        <taxon>Bacillota</taxon>
        <taxon>Bacilli</taxon>
        <taxon>Bacillales</taxon>
        <taxon>Paenibacillaceae</taxon>
        <taxon>Paenibacillus</taxon>
    </lineage>
</organism>
<reference evidence="2 3" key="2">
    <citation type="journal article" date="2016" name="Genome Announc.">
        <title>Genome Sequence of a Gram-Positive Diazotroph, Paenibacillus durus Type Strain ATCC 35681.</title>
        <authorList>
            <person name="Halim M.A."/>
            <person name="Rahman A.Y."/>
            <person name="Sim K.S."/>
            <person name="Yam H.C."/>
            <person name="Rahim A.A."/>
            <person name="Ghazali A.H."/>
            <person name="Najimudin N."/>
        </authorList>
    </citation>
    <scope>NUCLEOTIDE SEQUENCE [LARGE SCALE GENOMIC DNA]</scope>
    <source>
        <strain evidence="2 3">ATCC 35681</strain>
    </source>
</reference>
<dbReference type="HOGENOM" id="CLU_2480391_0_0_9"/>
<sequence>MFKKLLRKVTHSIEQSKSEHVHRRNSSSNRGRREDAEYLRSDRREHSSRYSSSAKPRFKGSSSSDYRHGGERQGHKYYKNKYGSHSS</sequence>
<dbReference type="EMBL" id="CP011114">
    <property type="protein sequence ID" value="AKG36267.1"/>
    <property type="molecule type" value="Genomic_DNA"/>
</dbReference>
<evidence type="ECO:0000313" key="3">
    <source>
        <dbReference type="Proteomes" id="UP000034189"/>
    </source>
</evidence>
<feature type="compositionally biased region" description="Basic and acidic residues" evidence="1">
    <location>
        <begin position="65"/>
        <end position="74"/>
    </location>
</feature>
<name>A0A0F7FBY5_PAEDU</name>
<evidence type="ECO:0000313" key="2">
    <source>
        <dbReference type="EMBL" id="AKG36267.1"/>
    </source>
</evidence>
<feature type="region of interest" description="Disordered" evidence="1">
    <location>
        <begin position="1"/>
        <end position="87"/>
    </location>
</feature>
<protein>
    <submittedName>
        <fullName evidence="2">Uncharacterized protein</fullName>
    </submittedName>
</protein>
<proteinExistence type="predicted"/>
<dbReference type="AlphaFoldDB" id="A0A0F7FBY5"/>
<feature type="compositionally biased region" description="Basic and acidic residues" evidence="1">
    <location>
        <begin position="31"/>
        <end position="48"/>
    </location>
</feature>
<dbReference type="RefSeq" id="WP_025697925.1">
    <property type="nucleotide sequence ID" value="NZ_ASQQ01000549.1"/>
</dbReference>
<accession>A0A0F7FBY5</accession>
<dbReference type="Proteomes" id="UP000034189">
    <property type="component" value="Chromosome"/>
</dbReference>